<dbReference type="Gene3D" id="3.30.1330.60">
    <property type="entry name" value="OmpA-like domain"/>
    <property type="match status" value="1"/>
</dbReference>
<name>T1AWA3_9ZZZZ</name>
<evidence type="ECO:0000313" key="2">
    <source>
        <dbReference type="EMBL" id="EQD60608.1"/>
    </source>
</evidence>
<dbReference type="EMBL" id="AUZX01007165">
    <property type="protein sequence ID" value="EQD60608.1"/>
    <property type="molecule type" value="Genomic_DNA"/>
</dbReference>
<evidence type="ECO:0000259" key="1">
    <source>
        <dbReference type="PROSITE" id="PS51123"/>
    </source>
</evidence>
<dbReference type="CDD" id="cd07185">
    <property type="entry name" value="OmpA_C-like"/>
    <property type="match status" value="1"/>
</dbReference>
<dbReference type="PROSITE" id="PS51123">
    <property type="entry name" value="OMPA_2"/>
    <property type="match status" value="1"/>
</dbReference>
<sequence length="151" mass="16103">MRALMRAHVVELSRKPGMLEVRFRSDILFPSGSARLSATASAAIRRLAAVLRGFPNPVRVEGFTDNVPIRTVQFASNWELSAARAGSVVHVLSVRGVAPKRLAVIGFGDQKPIASNATAAGRAANRRVVVVILSSRVGKHTDPAWLPGDGT</sequence>
<keyword evidence="2" id="KW-0966">Cell projection</keyword>
<dbReference type="InterPro" id="IPR050330">
    <property type="entry name" value="Bact_OuterMem_StrucFunc"/>
</dbReference>
<dbReference type="PANTHER" id="PTHR30329">
    <property type="entry name" value="STATOR ELEMENT OF FLAGELLAR MOTOR COMPLEX"/>
    <property type="match status" value="1"/>
</dbReference>
<reference evidence="2" key="1">
    <citation type="submission" date="2013-08" db="EMBL/GenBank/DDBJ databases">
        <authorList>
            <person name="Mendez C."/>
            <person name="Richter M."/>
            <person name="Ferrer M."/>
            <person name="Sanchez J."/>
        </authorList>
    </citation>
    <scope>NUCLEOTIDE SEQUENCE</scope>
</reference>
<keyword evidence="2" id="KW-0969">Cilium</keyword>
<keyword evidence="2" id="KW-0282">Flagellum</keyword>
<proteinExistence type="predicted"/>
<dbReference type="PANTHER" id="PTHR30329:SF20">
    <property type="entry name" value="EXPORTED PROTEIN"/>
    <property type="match status" value="1"/>
</dbReference>
<accession>T1AWA3</accession>
<comment type="caution">
    <text evidence="2">The sequence shown here is derived from an EMBL/GenBank/DDBJ whole genome shotgun (WGS) entry which is preliminary data.</text>
</comment>
<dbReference type="Pfam" id="PF00691">
    <property type="entry name" value="OmpA"/>
    <property type="match status" value="1"/>
</dbReference>
<dbReference type="SUPFAM" id="SSF103088">
    <property type="entry name" value="OmpA-like"/>
    <property type="match status" value="1"/>
</dbReference>
<protein>
    <submittedName>
        <fullName evidence="2">Flagellar motor protein MotD</fullName>
    </submittedName>
</protein>
<organism evidence="2">
    <name type="scientific">mine drainage metagenome</name>
    <dbReference type="NCBI Taxonomy" id="410659"/>
    <lineage>
        <taxon>unclassified sequences</taxon>
        <taxon>metagenomes</taxon>
        <taxon>ecological metagenomes</taxon>
    </lineage>
</organism>
<reference evidence="2" key="2">
    <citation type="journal article" date="2014" name="ISME J.">
        <title>Microbial stratification in low pH oxic and suboxic macroscopic growths along an acid mine drainage.</title>
        <authorList>
            <person name="Mendez-Garcia C."/>
            <person name="Mesa V."/>
            <person name="Sprenger R.R."/>
            <person name="Richter M."/>
            <person name="Diez M.S."/>
            <person name="Solano J."/>
            <person name="Bargiela R."/>
            <person name="Golyshina O.V."/>
            <person name="Manteca A."/>
            <person name="Ramos J.L."/>
            <person name="Gallego J.R."/>
            <person name="Llorente I."/>
            <person name="Martins Dos Santos V.A."/>
            <person name="Jensen O.N."/>
            <person name="Pelaez A.I."/>
            <person name="Sanchez J."/>
            <person name="Ferrer M."/>
        </authorList>
    </citation>
    <scope>NUCLEOTIDE SEQUENCE</scope>
</reference>
<dbReference type="InterPro" id="IPR036737">
    <property type="entry name" value="OmpA-like_sf"/>
</dbReference>
<gene>
    <name evidence="2" type="ORF">B1A_10067</name>
</gene>
<dbReference type="AlphaFoldDB" id="T1AWA3"/>
<feature type="domain" description="OmpA-like" evidence="1">
    <location>
        <begin position="16"/>
        <end position="136"/>
    </location>
</feature>
<dbReference type="InterPro" id="IPR006665">
    <property type="entry name" value="OmpA-like"/>
</dbReference>